<dbReference type="Proteomes" id="UP000077589">
    <property type="component" value="Unassembled WGS sequence"/>
</dbReference>
<gene>
    <name evidence="1" type="ORF">A7P90_05020</name>
</gene>
<dbReference type="AlphaFoldDB" id="A0A1A9RL94"/>
<dbReference type="EMBL" id="LXSG01000028">
    <property type="protein sequence ID" value="OAM19828.1"/>
    <property type="molecule type" value="Genomic_DNA"/>
</dbReference>
<reference evidence="2" key="1">
    <citation type="submission" date="2016-05" db="EMBL/GenBank/DDBJ databases">
        <title>Draft genome of Corynebacterium afermentans subsp. afermentans LCDC 88199T.</title>
        <authorList>
            <person name="Bernier A.-M."/>
            <person name="Bernard K."/>
        </authorList>
    </citation>
    <scope>NUCLEOTIDE SEQUENCE [LARGE SCALE GENOMIC DNA]</scope>
    <source>
        <strain evidence="2">NML04-0072</strain>
    </source>
</reference>
<name>A0A1A9RL94_EIKCO</name>
<evidence type="ECO:0000313" key="1">
    <source>
        <dbReference type="EMBL" id="OAM19828.1"/>
    </source>
</evidence>
<organism evidence="1 2">
    <name type="scientific">Eikenella corrodens</name>
    <dbReference type="NCBI Taxonomy" id="539"/>
    <lineage>
        <taxon>Bacteria</taxon>
        <taxon>Pseudomonadati</taxon>
        <taxon>Pseudomonadota</taxon>
        <taxon>Betaproteobacteria</taxon>
        <taxon>Neisseriales</taxon>
        <taxon>Neisseriaceae</taxon>
        <taxon>Eikenella</taxon>
    </lineage>
</organism>
<evidence type="ECO:0000313" key="2">
    <source>
        <dbReference type="Proteomes" id="UP000077589"/>
    </source>
</evidence>
<protein>
    <submittedName>
        <fullName evidence="1">Uncharacterized protein</fullName>
    </submittedName>
</protein>
<proteinExistence type="predicted"/>
<comment type="caution">
    <text evidence="1">The sequence shown here is derived from an EMBL/GenBank/DDBJ whole genome shotgun (WGS) entry which is preliminary data.</text>
</comment>
<sequence>MLRKASIKRNPLFSNCYLPQREALRILPAFQLGFRMPMFPFCFWQLQQCLTRFGSLSNHWPAVLAHRIVQCNGFLEQLTLSEECTTNWLCDKTISLFETLPDDSNDAAVIQLLATEFEGFHCHAVVYDGSLGSVVDNTSLSIENTWVEYWNSLHEPFSTFIGRHPEADLFIGEQAHTSPADAESWFAAALGMRTCH</sequence>
<accession>A0A1A9RL94</accession>